<protein>
    <submittedName>
        <fullName evidence="2">DUF2752 domain-containing protein</fullName>
    </submittedName>
</protein>
<keyword evidence="1" id="KW-0472">Membrane</keyword>
<keyword evidence="1" id="KW-0812">Transmembrane</keyword>
<feature type="transmembrane region" description="Helical" evidence="1">
    <location>
        <begin position="111"/>
        <end position="130"/>
    </location>
</feature>
<organism evidence="2 3">
    <name type="scientific">Gaetbulibacter aquiaggeris</name>
    <dbReference type="NCBI Taxonomy" id="1735373"/>
    <lineage>
        <taxon>Bacteria</taxon>
        <taxon>Pseudomonadati</taxon>
        <taxon>Bacteroidota</taxon>
        <taxon>Flavobacteriia</taxon>
        <taxon>Flavobacteriales</taxon>
        <taxon>Flavobacteriaceae</taxon>
        <taxon>Gaetbulibacter</taxon>
    </lineage>
</organism>
<feature type="transmembrane region" description="Helical" evidence="1">
    <location>
        <begin position="7"/>
        <end position="25"/>
    </location>
</feature>
<proteinExistence type="predicted"/>
<evidence type="ECO:0000313" key="2">
    <source>
        <dbReference type="EMBL" id="MFH6768987.1"/>
    </source>
</evidence>
<feature type="transmembrane region" description="Helical" evidence="1">
    <location>
        <begin position="73"/>
        <end position="91"/>
    </location>
</feature>
<dbReference type="InterPro" id="IPR021215">
    <property type="entry name" value="DUF2752"/>
</dbReference>
<reference evidence="2 3" key="1">
    <citation type="submission" date="2024-02" db="EMBL/GenBank/DDBJ databases">
        <title>A Gaetbulibacter species isolated from tidal flats and genomic insights of their niches.</title>
        <authorList>
            <person name="Ye Y."/>
        </authorList>
    </citation>
    <scope>NUCLEOTIDE SEQUENCE [LARGE SCALE GENOMIC DNA]</scope>
    <source>
        <strain evidence="2 3">KEM-8</strain>
    </source>
</reference>
<dbReference type="Pfam" id="PF10825">
    <property type="entry name" value="DUF2752"/>
    <property type="match status" value="1"/>
</dbReference>
<dbReference type="EMBL" id="JBAWKC010000003">
    <property type="protein sequence ID" value="MFH6768987.1"/>
    <property type="molecule type" value="Genomic_DNA"/>
</dbReference>
<dbReference type="RefSeq" id="WP_395438238.1">
    <property type="nucleotide sequence ID" value="NZ_JBAWKC010000003.1"/>
</dbReference>
<keyword evidence="3" id="KW-1185">Reference proteome</keyword>
<evidence type="ECO:0000313" key="3">
    <source>
        <dbReference type="Proteomes" id="UP001610104"/>
    </source>
</evidence>
<sequence length="135" mass="15753">MNIKLKPVLYFIFAALTFALAYFYFNYNPSALSIFPKCPFYSITGLYCPGCGSQRAIHQFLHGHVLEGLKHNFLILILVTVLIYDGTLFLLNLYTKKSFNNLLHQSRITKLMLILILLFWFFRNINFYPFTILAP</sequence>
<gene>
    <name evidence="2" type="ORF">V8G56_09585</name>
</gene>
<evidence type="ECO:0000256" key="1">
    <source>
        <dbReference type="SAM" id="Phobius"/>
    </source>
</evidence>
<accession>A0ABW7MV20</accession>
<dbReference type="Proteomes" id="UP001610104">
    <property type="component" value="Unassembled WGS sequence"/>
</dbReference>
<keyword evidence="1" id="KW-1133">Transmembrane helix</keyword>
<name>A0ABW7MV20_9FLAO</name>
<comment type="caution">
    <text evidence="2">The sequence shown here is derived from an EMBL/GenBank/DDBJ whole genome shotgun (WGS) entry which is preliminary data.</text>
</comment>